<protein>
    <submittedName>
        <fullName evidence="2">Uncharacterized protein</fullName>
    </submittedName>
</protein>
<evidence type="ECO:0000313" key="2">
    <source>
        <dbReference type="EMBL" id="CAD9446549.1"/>
    </source>
</evidence>
<evidence type="ECO:0000256" key="1">
    <source>
        <dbReference type="SAM" id="MobiDB-lite"/>
    </source>
</evidence>
<dbReference type="AlphaFoldDB" id="A0A7S2D821"/>
<proteinExistence type="predicted"/>
<reference evidence="2" key="1">
    <citation type="submission" date="2021-01" db="EMBL/GenBank/DDBJ databases">
        <authorList>
            <person name="Corre E."/>
            <person name="Pelletier E."/>
            <person name="Niang G."/>
            <person name="Scheremetjew M."/>
            <person name="Finn R."/>
            <person name="Kale V."/>
            <person name="Holt S."/>
            <person name="Cochrane G."/>
            <person name="Meng A."/>
            <person name="Brown T."/>
            <person name="Cohen L."/>
        </authorList>
    </citation>
    <scope>NUCLEOTIDE SEQUENCE</scope>
    <source>
        <strain evidence="2">UTEX LB 985</strain>
    </source>
</reference>
<sequence>MYIFEGLRRGSTYIASVSAEAKDIKDRPVKVEASNEQAMATTIPSVELIGEVELAPKSASSFEATWKAPIVHACRLTGFEFKLCNEKGEVHRSYTLQAANMDPNPDYTFLFRNLAGSVETRDKSYERYVHGAEATKHVAKVIAVASVMAGADGRTEIKVRSAESPAVPSRASSLPDDPDWTIFLAYWNKVKLKDLDGYSEWQDGVCKLFWMHWPKLKFIYLWTAASGHTDARYEFIDAHEFSALLTRCNIIVPRGSMPTSEADLLLVACDKRYTDEGSPKGLLTLYQFLDILVRISLQFKAKQLRAPKAKLPACLEDLVDNYILKGHSELIQAEELQTQAIASPESQAIFSKSEAQLRSTYDQVATLDEQEAKDKNVDHLKQRNAALEKSSLIRMKGWLSLFQQRYIVPKIVTRAQTVLCFALAQEHSDVNADINLEEHMARLLDFEEFKSAVGRMAFLSFKAIDMNNFDRTLRAYCRKLGPFIKDLAAEHDPEAKKEGGAKLEGSPTKPLARSPSESFARKTSKLSSESLAA</sequence>
<feature type="region of interest" description="Disordered" evidence="1">
    <location>
        <begin position="491"/>
        <end position="533"/>
    </location>
</feature>
<gene>
    <name evidence="2" type="ORF">CBRE1094_LOCUS14536</name>
</gene>
<name>A0A7S2D821_9EUKA</name>
<accession>A0A7S2D821</accession>
<dbReference type="EMBL" id="HBGU01026803">
    <property type="protein sequence ID" value="CAD9446549.1"/>
    <property type="molecule type" value="Transcribed_RNA"/>
</dbReference>
<feature type="compositionally biased region" description="Basic and acidic residues" evidence="1">
    <location>
        <begin position="491"/>
        <end position="501"/>
    </location>
</feature>
<organism evidence="2">
    <name type="scientific">Haptolina brevifila</name>
    <dbReference type="NCBI Taxonomy" id="156173"/>
    <lineage>
        <taxon>Eukaryota</taxon>
        <taxon>Haptista</taxon>
        <taxon>Haptophyta</taxon>
        <taxon>Prymnesiophyceae</taxon>
        <taxon>Prymnesiales</taxon>
        <taxon>Prymnesiaceae</taxon>
        <taxon>Haptolina</taxon>
    </lineage>
</organism>